<keyword evidence="2" id="KW-0808">Transferase</keyword>
<evidence type="ECO:0000313" key="3">
    <source>
        <dbReference type="Proteomes" id="UP000237846"/>
    </source>
</evidence>
<dbReference type="InterPro" id="IPR002575">
    <property type="entry name" value="Aminoglycoside_PTrfase"/>
</dbReference>
<reference evidence="2 3" key="1">
    <citation type="submission" date="2018-03" db="EMBL/GenBank/DDBJ databases">
        <title>Genomic Encyclopedia of Archaeal and Bacterial Type Strains, Phase II (KMG-II): from individual species to whole genera.</title>
        <authorList>
            <person name="Goeker M."/>
        </authorList>
    </citation>
    <scope>NUCLEOTIDE SEQUENCE [LARGE SCALE GENOMIC DNA]</scope>
    <source>
        <strain evidence="2 3">DSM 45601</strain>
    </source>
</reference>
<keyword evidence="3" id="KW-1185">Reference proteome</keyword>
<dbReference type="SUPFAM" id="SSF56112">
    <property type="entry name" value="Protein kinase-like (PK-like)"/>
    <property type="match status" value="1"/>
</dbReference>
<dbReference type="OrthoDB" id="236897at2"/>
<gene>
    <name evidence="2" type="ORF">CLV72_101805</name>
</gene>
<proteinExistence type="predicted"/>
<protein>
    <submittedName>
        <fullName evidence="2">Phosphotransferase family enzyme</fullName>
    </submittedName>
</protein>
<dbReference type="EMBL" id="PVZC01000001">
    <property type="protein sequence ID" value="PRY02204.1"/>
    <property type="molecule type" value="Genomic_DNA"/>
</dbReference>
<accession>A0A2T0QE36</accession>
<dbReference type="Proteomes" id="UP000237846">
    <property type="component" value="Unassembled WGS sequence"/>
</dbReference>
<evidence type="ECO:0000259" key="1">
    <source>
        <dbReference type="Pfam" id="PF01636"/>
    </source>
</evidence>
<comment type="caution">
    <text evidence="2">The sequence shown here is derived from an EMBL/GenBank/DDBJ whole genome shotgun (WGS) entry which is preliminary data.</text>
</comment>
<dbReference type="AlphaFoldDB" id="A0A2T0QE36"/>
<organism evidence="2 3">
    <name type="scientific">Allonocardiopsis opalescens</name>
    <dbReference type="NCBI Taxonomy" id="1144618"/>
    <lineage>
        <taxon>Bacteria</taxon>
        <taxon>Bacillati</taxon>
        <taxon>Actinomycetota</taxon>
        <taxon>Actinomycetes</taxon>
        <taxon>Streptosporangiales</taxon>
        <taxon>Allonocardiopsis</taxon>
    </lineage>
</organism>
<dbReference type="GO" id="GO:0016740">
    <property type="term" value="F:transferase activity"/>
    <property type="evidence" value="ECO:0007669"/>
    <property type="project" value="UniProtKB-KW"/>
</dbReference>
<feature type="domain" description="Aminoglycoside phosphotransferase" evidence="1">
    <location>
        <begin position="110"/>
        <end position="166"/>
    </location>
</feature>
<name>A0A2T0QE36_9ACTN</name>
<dbReference type="RefSeq" id="WP_106239322.1">
    <property type="nucleotide sequence ID" value="NZ_PVZC01000001.1"/>
</dbReference>
<sequence length="265" mass="28261">MTEQPLAGGGANVGADAVVRSGAMVRRPVGPWTPTVHRLLDHLTAVGFAGAPGVHGYDAAGREVLDFVPGEVVHYPVPEELRGDDTVRAVARLLREYHDATVSFTVPPDAVWQLPPREPAEVICHGDAAGYNTVFRDGRPVAFIDFDVAHPGPRVWDVAYTAYRFAPLHAPGADEGWLPVPEAARRLRVFADAYGLSAADRAALPATVPERLHALVDFMHERAAAGSAAFASHIAEGHDQRYRADAAHVAAHADVLGAALMTGRT</sequence>
<dbReference type="Pfam" id="PF01636">
    <property type="entry name" value="APH"/>
    <property type="match status" value="1"/>
</dbReference>
<dbReference type="Gene3D" id="3.90.1200.10">
    <property type="match status" value="1"/>
</dbReference>
<dbReference type="InterPro" id="IPR011009">
    <property type="entry name" value="Kinase-like_dom_sf"/>
</dbReference>
<evidence type="ECO:0000313" key="2">
    <source>
        <dbReference type="EMBL" id="PRY02204.1"/>
    </source>
</evidence>